<evidence type="ECO:0000256" key="1">
    <source>
        <dbReference type="SAM" id="Phobius"/>
    </source>
</evidence>
<gene>
    <name evidence="2" type="ORF">LzC2_22100</name>
</gene>
<reference evidence="2 3" key="1">
    <citation type="journal article" date="2020" name="Syst. Appl. Microbiol.">
        <title>Alienimonas chondri sp. nov., a novel planctomycete isolated from the biofilm of the red alga Chondrus crispus.</title>
        <authorList>
            <person name="Vitorino I."/>
            <person name="Albuquerque L."/>
            <person name="Wiegand S."/>
            <person name="Kallscheuer N."/>
            <person name="da Costa M.S."/>
            <person name="Lobo-da-Cunha A."/>
            <person name="Jogler C."/>
            <person name="Lage O.M."/>
        </authorList>
    </citation>
    <scope>NUCLEOTIDE SEQUENCE [LARGE SCALE GENOMIC DNA]</scope>
    <source>
        <strain evidence="2 3">LzC2</strain>
    </source>
</reference>
<evidence type="ECO:0000313" key="2">
    <source>
        <dbReference type="EMBL" id="NNJ26130.1"/>
    </source>
</evidence>
<proteinExistence type="predicted"/>
<dbReference type="Proteomes" id="UP000609651">
    <property type="component" value="Unassembled WGS sequence"/>
</dbReference>
<sequence>MDAFTQVLDAVFQRVQNHWIELLTAAAFAAVGWFFGQRRAKANWRKREFFDRVNFSLNSLTAAEKQTDGKPGPRTLRIRTLAEMNAGDVFLNTAARDAVTASARKTTAADPTLPLPQGDYWFYLNAVLNELSERFADGWLRRDLGQQVRGETFLIALTCEAAGAMRQRKIRAMVIRKDLLLNLPETEPAYEAPTHTTRWETLNTLAAEHARNPWKFLEVELCL</sequence>
<evidence type="ECO:0000313" key="3">
    <source>
        <dbReference type="Proteomes" id="UP000609651"/>
    </source>
</evidence>
<keyword evidence="1" id="KW-1133">Transmembrane helix</keyword>
<name>A0ABX1VE09_9PLAN</name>
<evidence type="ECO:0008006" key="4">
    <source>
        <dbReference type="Google" id="ProtNLM"/>
    </source>
</evidence>
<accession>A0ABX1VE09</accession>
<dbReference type="RefSeq" id="WP_171186840.1">
    <property type="nucleotide sequence ID" value="NZ_WTPX01000063.1"/>
</dbReference>
<protein>
    <recommendedName>
        <fullName evidence="4">Tim44-like domain-containing protein</fullName>
    </recommendedName>
</protein>
<organism evidence="2 3">
    <name type="scientific">Alienimonas chondri</name>
    <dbReference type="NCBI Taxonomy" id="2681879"/>
    <lineage>
        <taxon>Bacteria</taxon>
        <taxon>Pseudomonadati</taxon>
        <taxon>Planctomycetota</taxon>
        <taxon>Planctomycetia</taxon>
        <taxon>Planctomycetales</taxon>
        <taxon>Planctomycetaceae</taxon>
        <taxon>Alienimonas</taxon>
    </lineage>
</organism>
<keyword evidence="1" id="KW-0812">Transmembrane</keyword>
<dbReference type="EMBL" id="WTPX01000063">
    <property type="protein sequence ID" value="NNJ26130.1"/>
    <property type="molecule type" value="Genomic_DNA"/>
</dbReference>
<keyword evidence="3" id="KW-1185">Reference proteome</keyword>
<keyword evidence="1" id="KW-0472">Membrane</keyword>
<feature type="transmembrane region" description="Helical" evidence="1">
    <location>
        <begin position="18"/>
        <end position="36"/>
    </location>
</feature>
<comment type="caution">
    <text evidence="2">The sequence shown here is derived from an EMBL/GenBank/DDBJ whole genome shotgun (WGS) entry which is preliminary data.</text>
</comment>